<organism evidence="2 3">
    <name type="scientific">Heliobacterium mobile</name>
    <name type="common">Heliobacillus mobilis</name>
    <dbReference type="NCBI Taxonomy" id="28064"/>
    <lineage>
        <taxon>Bacteria</taxon>
        <taxon>Bacillati</taxon>
        <taxon>Bacillota</taxon>
        <taxon>Clostridia</taxon>
        <taxon>Eubacteriales</taxon>
        <taxon>Heliobacteriaceae</taxon>
        <taxon>Heliobacterium</taxon>
    </lineage>
</organism>
<dbReference type="Proteomes" id="UP000430670">
    <property type="component" value="Unassembled WGS sequence"/>
</dbReference>
<dbReference type="RefSeq" id="WP_155475502.1">
    <property type="nucleotide sequence ID" value="NZ_WNKU01000004.1"/>
</dbReference>
<gene>
    <name evidence="2" type="ORF">GJ688_05265</name>
</gene>
<evidence type="ECO:0000313" key="3">
    <source>
        <dbReference type="Proteomes" id="UP000430670"/>
    </source>
</evidence>
<sequence>MNPETKLPHRWMVVLFTLFISISLNVYHFSQPASTVKTDSTDHSGQTLRDLYMLDVLLEHLQETLQGYGQPEAALTSEACVRAYSLGAARSFPSPVLNSLLAQDDEMIRDDLCQVRNRFSQSISHLLDHLCSSPASYRIQSAQALAQSVETQKKQLEDYIFGANSPKDARSAREVAKNVMLALSADFESVVLSAQR</sequence>
<evidence type="ECO:0000256" key="1">
    <source>
        <dbReference type="SAM" id="Phobius"/>
    </source>
</evidence>
<feature type="transmembrane region" description="Helical" evidence="1">
    <location>
        <begin position="12"/>
        <end position="30"/>
    </location>
</feature>
<keyword evidence="1" id="KW-1133">Transmembrane helix</keyword>
<evidence type="ECO:0000313" key="2">
    <source>
        <dbReference type="EMBL" id="MTV48391.1"/>
    </source>
</evidence>
<dbReference type="EMBL" id="WNKU01000004">
    <property type="protein sequence ID" value="MTV48391.1"/>
    <property type="molecule type" value="Genomic_DNA"/>
</dbReference>
<dbReference type="AlphaFoldDB" id="A0A6I3SHR8"/>
<protein>
    <submittedName>
        <fullName evidence="2">Uncharacterized protein</fullName>
    </submittedName>
</protein>
<accession>A0A6I3SHR8</accession>
<keyword evidence="3" id="KW-1185">Reference proteome</keyword>
<proteinExistence type="predicted"/>
<comment type="caution">
    <text evidence="2">The sequence shown here is derived from an EMBL/GenBank/DDBJ whole genome shotgun (WGS) entry which is preliminary data.</text>
</comment>
<reference evidence="2 3" key="1">
    <citation type="submission" date="2019-11" db="EMBL/GenBank/DDBJ databases">
        <title>Whole-genome sequence of a the green, strictly anaerobic photosynthetic bacterium Heliobacillus mobilis DSM 6151.</title>
        <authorList>
            <person name="Kyndt J.A."/>
            <person name="Meyer T.E."/>
        </authorList>
    </citation>
    <scope>NUCLEOTIDE SEQUENCE [LARGE SCALE GENOMIC DNA]</scope>
    <source>
        <strain evidence="2 3">DSM 6151</strain>
    </source>
</reference>
<keyword evidence="1" id="KW-0812">Transmembrane</keyword>
<keyword evidence="1" id="KW-0472">Membrane</keyword>
<name>A0A6I3SHR8_HELMO</name>